<comment type="caution">
    <text evidence="1">The sequence shown here is derived from an EMBL/GenBank/DDBJ whole genome shotgun (WGS) entry which is preliminary data.</text>
</comment>
<reference evidence="2" key="1">
    <citation type="journal article" date="2019" name="Int. J. Syst. Evol. Microbiol.">
        <title>The Global Catalogue of Microorganisms (GCM) 10K type strain sequencing project: providing services to taxonomists for standard genome sequencing and annotation.</title>
        <authorList>
            <consortium name="The Broad Institute Genomics Platform"/>
            <consortium name="The Broad Institute Genome Sequencing Center for Infectious Disease"/>
            <person name="Wu L."/>
            <person name="Ma J."/>
        </authorList>
    </citation>
    <scope>NUCLEOTIDE SEQUENCE [LARGE SCALE GENOMIC DNA]</scope>
    <source>
        <strain evidence="2">JCM 9377</strain>
    </source>
</reference>
<evidence type="ECO:0008006" key="3">
    <source>
        <dbReference type="Google" id="ProtNLM"/>
    </source>
</evidence>
<gene>
    <name evidence="1" type="ORF">GCM10010468_29390</name>
</gene>
<evidence type="ECO:0000313" key="2">
    <source>
        <dbReference type="Proteomes" id="UP001501237"/>
    </source>
</evidence>
<name>A0ABP6Q9C4_9ACTN</name>
<keyword evidence="2" id="KW-1185">Reference proteome</keyword>
<sequence length="73" mass="8083">MMTEVHRRTGVWIRSIADHVHFAVPGRRDLLRFGGCVDGTREAVAGLLEGLLAEQAGDPGRRPWGRVLGRGRH</sequence>
<protein>
    <recommendedName>
        <fullName evidence="3">Transposase IS200 family protein</fullName>
    </recommendedName>
</protein>
<accession>A0ABP6Q9C4</accession>
<evidence type="ECO:0000313" key="1">
    <source>
        <dbReference type="EMBL" id="GAA3211017.1"/>
    </source>
</evidence>
<organism evidence="1 2">
    <name type="scientific">Actinocorallia longicatena</name>
    <dbReference type="NCBI Taxonomy" id="111803"/>
    <lineage>
        <taxon>Bacteria</taxon>
        <taxon>Bacillati</taxon>
        <taxon>Actinomycetota</taxon>
        <taxon>Actinomycetes</taxon>
        <taxon>Streptosporangiales</taxon>
        <taxon>Thermomonosporaceae</taxon>
        <taxon>Actinocorallia</taxon>
    </lineage>
</organism>
<dbReference type="EMBL" id="BAAAUV010000006">
    <property type="protein sequence ID" value="GAA3211017.1"/>
    <property type="molecule type" value="Genomic_DNA"/>
</dbReference>
<proteinExistence type="predicted"/>
<dbReference type="Proteomes" id="UP001501237">
    <property type="component" value="Unassembled WGS sequence"/>
</dbReference>